<reference evidence="1" key="2">
    <citation type="submission" date="2020-09" db="EMBL/GenBank/DDBJ databases">
        <authorList>
            <person name="Sun Q."/>
            <person name="Ohkuma M."/>
        </authorList>
    </citation>
    <scope>NUCLEOTIDE SEQUENCE</scope>
    <source>
        <strain evidence="1">JCM 3172</strain>
    </source>
</reference>
<dbReference type="Proteomes" id="UP000619486">
    <property type="component" value="Unassembled WGS sequence"/>
</dbReference>
<proteinExistence type="predicted"/>
<evidence type="ECO:0000313" key="1">
    <source>
        <dbReference type="EMBL" id="GGT26099.1"/>
    </source>
</evidence>
<dbReference type="Pfam" id="PF19614">
    <property type="entry name" value="DUF6119"/>
    <property type="match status" value="1"/>
</dbReference>
<dbReference type="NCBIfam" id="TIGR04141">
    <property type="entry name" value="TIGR04141 family sporadically distributed protein"/>
    <property type="match status" value="1"/>
</dbReference>
<dbReference type="InterPro" id="IPR026487">
    <property type="entry name" value="CHP04141"/>
</dbReference>
<accession>A0A918LN44</accession>
<evidence type="ECO:0000313" key="2">
    <source>
        <dbReference type="Proteomes" id="UP000619486"/>
    </source>
</evidence>
<sequence>MAAKEKSSTGTRKSTLHRLTVPNGGEVELRTLVRPHYLDRPGYQVREFAREGVTGLLVNGGIPRDRADWCPAVERITGLEVNERNHSAAGLVLMRTERGLYALSYGVGQHMLDPYYRDDEFGLEFATRCLDEDGIIRVRNQIMDGRGRVDEYSVARGERIDGFGLDRFGAVVRRICGTVSGIPLTSLPSGISKHVRVECSESTIKLPLATTPEEFLNDLRAIEEVCSRPDPLPELGFVDRLRTMDNRSRKAVDAQAVLERMLADPTHPRLTLGVPESCQEGFGSAQAFRISSGSRSIDVTDLDLPVLLEFVSDKTEGERLKALGQVRVVMFSDDDLKTPASAATTGKEWLIADVPVETVRYFYGHGKWYEVGAGFLETLEEELRELLGKSASVQLPAWPKGVPNAKGRDSHDEDWYNKQAAGQEGYLLFDKKNIVTDKFNGGGLEVCDVLGPDNQLICVKKATSSNGTAPLNHLFAQAVTAVETLRSDKAIRSAFLGQVADRTPEHRLLSDFGTLKVVLGILLKDGKEITVDSLFAFAQVSLLQSARRLRAMNAEVEVVAIRR</sequence>
<reference evidence="1" key="1">
    <citation type="journal article" date="2014" name="Int. J. Syst. Evol. Microbiol.">
        <title>Complete genome sequence of Corynebacterium casei LMG S-19264T (=DSM 44701T), isolated from a smear-ripened cheese.</title>
        <authorList>
            <consortium name="US DOE Joint Genome Institute (JGI-PGF)"/>
            <person name="Walter F."/>
            <person name="Albersmeier A."/>
            <person name="Kalinowski J."/>
            <person name="Ruckert C."/>
        </authorList>
    </citation>
    <scope>NUCLEOTIDE SEQUENCE</scope>
    <source>
        <strain evidence="1">JCM 3172</strain>
    </source>
</reference>
<dbReference type="RefSeq" id="WP_189200956.1">
    <property type="nucleotide sequence ID" value="NZ_BMQQ01000005.1"/>
</dbReference>
<keyword evidence="2" id="KW-1185">Reference proteome</keyword>
<protein>
    <recommendedName>
        <fullName evidence="3">Sporadically distributed protein, TIGR04141 family</fullName>
    </recommendedName>
</protein>
<evidence type="ECO:0008006" key="3">
    <source>
        <dbReference type="Google" id="ProtNLM"/>
    </source>
</evidence>
<comment type="caution">
    <text evidence="1">The sequence shown here is derived from an EMBL/GenBank/DDBJ whole genome shotgun (WGS) entry which is preliminary data.</text>
</comment>
<organism evidence="1 2">
    <name type="scientific">Streptomyces purpureus</name>
    <dbReference type="NCBI Taxonomy" id="1951"/>
    <lineage>
        <taxon>Bacteria</taxon>
        <taxon>Bacillati</taxon>
        <taxon>Actinomycetota</taxon>
        <taxon>Actinomycetes</taxon>
        <taxon>Kitasatosporales</taxon>
        <taxon>Streptomycetaceae</taxon>
        <taxon>Streptomyces</taxon>
    </lineage>
</organism>
<dbReference type="AlphaFoldDB" id="A0A918LN44"/>
<gene>
    <name evidence="1" type="ORF">GCM10014713_18960</name>
</gene>
<name>A0A918LN44_9ACTN</name>
<dbReference type="EMBL" id="BMQQ01000005">
    <property type="protein sequence ID" value="GGT26099.1"/>
    <property type="molecule type" value="Genomic_DNA"/>
</dbReference>